<accession>A0ABP6TVT5</accession>
<organism evidence="1 2">
    <name type="scientific">Streptomyces prasinosporus</name>
    <dbReference type="NCBI Taxonomy" id="68256"/>
    <lineage>
        <taxon>Bacteria</taxon>
        <taxon>Bacillati</taxon>
        <taxon>Actinomycetota</taxon>
        <taxon>Actinomycetes</taxon>
        <taxon>Kitasatosporales</taxon>
        <taxon>Streptomycetaceae</taxon>
        <taxon>Streptomyces</taxon>
        <taxon>Streptomyces albogriseolus group</taxon>
    </lineage>
</organism>
<proteinExistence type="predicted"/>
<protein>
    <submittedName>
        <fullName evidence="1">Uncharacterized protein</fullName>
    </submittedName>
</protein>
<dbReference type="RefSeq" id="WP_345579524.1">
    <property type="nucleotide sequence ID" value="NZ_BAAAXF010000040.1"/>
</dbReference>
<reference evidence="2" key="1">
    <citation type="journal article" date="2019" name="Int. J. Syst. Evol. Microbiol.">
        <title>The Global Catalogue of Microorganisms (GCM) 10K type strain sequencing project: providing services to taxonomists for standard genome sequencing and annotation.</title>
        <authorList>
            <consortium name="The Broad Institute Genomics Platform"/>
            <consortium name="The Broad Institute Genome Sequencing Center for Infectious Disease"/>
            <person name="Wu L."/>
            <person name="Ma J."/>
        </authorList>
    </citation>
    <scope>NUCLEOTIDE SEQUENCE [LARGE SCALE GENOMIC DNA]</scope>
    <source>
        <strain evidence="2">JCM 4816</strain>
    </source>
</reference>
<sequence length="80" mass="8540">MNRWVGIVSLRDTAAPTPVHRIALAIETLPCTDCFVDDDHVLLRLHGEPDTAGLSPLAAAGTDAYLAGHTARKEAFCDTP</sequence>
<name>A0ABP6TVT5_9ACTN</name>
<evidence type="ECO:0000313" key="1">
    <source>
        <dbReference type="EMBL" id="GAA3498890.1"/>
    </source>
</evidence>
<dbReference type="Proteomes" id="UP001501455">
    <property type="component" value="Unassembled WGS sequence"/>
</dbReference>
<evidence type="ECO:0000313" key="2">
    <source>
        <dbReference type="Proteomes" id="UP001501455"/>
    </source>
</evidence>
<comment type="caution">
    <text evidence="1">The sequence shown here is derived from an EMBL/GenBank/DDBJ whole genome shotgun (WGS) entry which is preliminary data.</text>
</comment>
<keyword evidence="2" id="KW-1185">Reference proteome</keyword>
<dbReference type="EMBL" id="BAAAXF010000040">
    <property type="protein sequence ID" value="GAA3498890.1"/>
    <property type="molecule type" value="Genomic_DNA"/>
</dbReference>
<gene>
    <name evidence="1" type="ORF">GCM10019016_059930</name>
</gene>